<dbReference type="EMBL" id="BKAU01000001">
    <property type="protein sequence ID" value="GEP94800.1"/>
    <property type="molecule type" value="Genomic_DNA"/>
</dbReference>
<sequence length="67" mass="7748">MKRTKRPAYIDTRKGRLAALSNIYHVRYDGQYDDNGGRLLLALLPHGADRQKGKQHRKEQNLKMNNG</sequence>
<gene>
    <name evidence="2" type="ORF">CCY01nite_10600</name>
</gene>
<dbReference type="OrthoDB" id="9992794at2"/>
<proteinExistence type="predicted"/>
<name>A0A512RGG5_9BACT</name>
<dbReference type="RefSeq" id="WP_146858510.1">
    <property type="nucleotide sequence ID" value="NZ_BKAU01000001.1"/>
</dbReference>
<evidence type="ECO:0000313" key="2">
    <source>
        <dbReference type="EMBL" id="GEP94800.1"/>
    </source>
</evidence>
<evidence type="ECO:0000256" key="1">
    <source>
        <dbReference type="SAM" id="MobiDB-lite"/>
    </source>
</evidence>
<dbReference type="Proteomes" id="UP000321436">
    <property type="component" value="Unassembled WGS sequence"/>
</dbReference>
<feature type="region of interest" description="Disordered" evidence="1">
    <location>
        <begin position="47"/>
        <end position="67"/>
    </location>
</feature>
<dbReference type="AlphaFoldDB" id="A0A512RGG5"/>
<evidence type="ECO:0000313" key="3">
    <source>
        <dbReference type="Proteomes" id="UP000321436"/>
    </source>
</evidence>
<organism evidence="2 3">
    <name type="scientific">Chitinophaga cymbidii</name>
    <dbReference type="NCBI Taxonomy" id="1096750"/>
    <lineage>
        <taxon>Bacteria</taxon>
        <taxon>Pseudomonadati</taxon>
        <taxon>Bacteroidota</taxon>
        <taxon>Chitinophagia</taxon>
        <taxon>Chitinophagales</taxon>
        <taxon>Chitinophagaceae</taxon>
        <taxon>Chitinophaga</taxon>
    </lineage>
</organism>
<keyword evidence="3" id="KW-1185">Reference proteome</keyword>
<protein>
    <submittedName>
        <fullName evidence="2">Uncharacterized protein</fullName>
    </submittedName>
</protein>
<reference evidence="2 3" key="1">
    <citation type="submission" date="2019-07" db="EMBL/GenBank/DDBJ databases">
        <title>Whole genome shotgun sequence of Chitinophaga cymbidii NBRC 109752.</title>
        <authorList>
            <person name="Hosoyama A."/>
            <person name="Uohara A."/>
            <person name="Ohji S."/>
            <person name="Ichikawa N."/>
        </authorList>
    </citation>
    <scope>NUCLEOTIDE SEQUENCE [LARGE SCALE GENOMIC DNA]</scope>
    <source>
        <strain evidence="2 3">NBRC 109752</strain>
    </source>
</reference>
<accession>A0A512RGG5</accession>
<comment type="caution">
    <text evidence="2">The sequence shown here is derived from an EMBL/GenBank/DDBJ whole genome shotgun (WGS) entry which is preliminary data.</text>
</comment>